<gene>
    <name evidence="1" type="ORF">RRG08_000471</name>
</gene>
<dbReference type="EMBL" id="JAWDGP010006468">
    <property type="protein sequence ID" value="KAK3740484.1"/>
    <property type="molecule type" value="Genomic_DNA"/>
</dbReference>
<comment type="caution">
    <text evidence="1">The sequence shown here is derived from an EMBL/GenBank/DDBJ whole genome shotgun (WGS) entry which is preliminary data.</text>
</comment>
<sequence>MLKRKGVCTPESGLVVSHTPGYNQPGSSLIQLRSTKRYLFHLTENPRIYSSCSLTKDSSDKKVRNLSWSALQYLHSLNLIQVEGIQRRWGLTSRVHLAKSEGSFV</sequence>
<protein>
    <submittedName>
        <fullName evidence="1">Uncharacterized protein</fullName>
    </submittedName>
</protein>
<reference evidence="1" key="1">
    <citation type="journal article" date="2023" name="G3 (Bethesda)">
        <title>A reference genome for the long-term kleptoplast-retaining sea slug Elysia crispata morphotype clarki.</title>
        <authorList>
            <person name="Eastman K.E."/>
            <person name="Pendleton A.L."/>
            <person name="Shaikh M.A."/>
            <person name="Suttiyut T."/>
            <person name="Ogas R."/>
            <person name="Tomko P."/>
            <person name="Gavelis G."/>
            <person name="Widhalm J.R."/>
            <person name="Wisecaver J.H."/>
        </authorList>
    </citation>
    <scope>NUCLEOTIDE SEQUENCE</scope>
    <source>
        <strain evidence="1">ECLA1</strain>
    </source>
</reference>
<name>A0AAE1CWR2_9GAST</name>
<organism evidence="1 2">
    <name type="scientific">Elysia crispata</name>
    <name type="common">lettuce slug</name>
    <dbReference type="NCBI Taxonomy" id="231223"/>
    <lineage>
        <taxon>Eukaryota</taxon>
        <taxon>Metazoa</taxon>
        <taxon>Spiralia</taxon>
        <taxon>Lophotrochozoa</taxon>
        <taxon>Mollusca</taxon>
        <taxon>Gastropoda</taxon>
        <taxon>Heterobranchia</taxon>
        <taxon>Euthyneura</taxon>
        <taxon>Panpulmonata</taxon>
        <taxon>Sacoglossa</taxon>
        <taxon>Placobranchoidea</taxon>
        <taxon>Plakobranchidae</taxon>
        <taxon>Elysia</taxon>
    </lineage>
</organism>
<dbReference type="AlphaFoldDB" id="A0AAE1CWR2"/>
<accession>A0AAE1CWR2</accession>
<proteinExistence type="predicted"/>
<keyword evidence="2" id="KW-1185">Reference proteome</keyword>
<dbReference type="Proteomes" id="UP001283361">
    <property type="component" value="Unassembled WGS sequence"/>
</dbReference>
<evidence type="ECO:0000313" key="2">
    <source>
        <dbReference type="Proteomes" id="UP001283361"/>
    </source>
</evidence>
<evidence type="ECO:0000313" key="1">
    <source>
        <dbReference type="EMBL" id="KAK3740484.1"/>
    </source>
</evidence>